<accession>A0AAU9APD2</accession>
<dbReference type="GO" id="GO:0009055">
    <property type="term" value="F:electron transfer activity"/>
    <property type="evidence" value="ECO:0007669"/>
    <property type="project" value="InterPro"/>
</dbReference>
<dbReference type="AlphaFoldDB" id="A0AAU9APD2"/>
<dbReference type="SUPFAM" id="SSF47175">
    <property type="entry name" value="Cytochromes"/>
    <property type="match status" value="1"/>
</dbReference>
<dbReference type="EMBL" id="AP014940">
    <property type="protein sequence ID" value="BAV97464.1"/>
    <property type="molecule type" value="Genomic_DNA"/>
</dbReference>
<dbReference type="Gene3D" id="1.20.120.10">
    <property type="entry name" value="Cytochrome c/b562"/>
    <property type="match status" value="1"/>
</dbReference>
<dbReference type="GO" id="GO:0005506">
    <property type="term" value="F:iron ion binding"/>
    <property type="evidence" value="ECO:0007669"/>
    <property type="project" value="InterPro"/>
</dbReference>
<keyword evidence="1" id="KW-1133">Transmembrane helix</keyword>
<feature type="transmembrane region" description="Helical" evidence="1">
    <location>
        <begin position="21"/>
        <end position="43"/>
    </location>
</feature>
<proteinExistence type="predicted"/>
<dbReference type="RefSeq" id="WP_074865265.1">
    <property type="nucleotide sequence ID" value="NZ_AP014940.1"/>
</dbReference>
<sequence length="151" mass="16270">MSDTQPTTAAAPKRKGNGSKYLFLFLIGLVGGIVATVMAMNALNQRKDHFPDSVMHVQAWHLGELNGKVKQNRCAATDTLPHIKTLRTMADDLDPAFPGLKDDPRFSQHSAKMRAALDNALANPPVSCAGVTTVAEQIGEACKACHQDFRG</sequence>
<dbReference type="GO" id="GO:0020037">
    <property type="term" value="F:heme binding"/>
    <property type="evidence" value="ECO:0007669"/>
    <property type="project" value="InterPro"/>
</dbReference>
<gene>
    <name evidence="2" type="ORF">LEN_1977</name>
</gene>
<organism evidence="2 3">
    <name type="scientific">Lysobacter enzymogenes</name>
    <dbReference type="NCBI Taxonomy" id="69"/>
    <lineage>
        <taxon>Bacteria</taxon>
        <taxon>Pseudomonadati</taxon>
        <taxon>Pseudomonadota</taxon>
        <taxon>Gammaproteobacteria</taxon>
        <taxon>Lysobacterales</taxon>
        <taxon>Lysobacteraceae</taxon>
        <taxon>Lysobacter</taxon>
    </lineage>
</organism>
<keyword evidence="1" id="KW-0812">Transmembrane</keyword>
<dbReference type="GeneID" id="83063844"/>
<evidence type="ECO:0000313" key="3">
    <source>
        <dbReference type="Proteomes" id="UP000218824"/>
    </source>
</evidence>
<keyword evidence="1" id="KW-0472">Membrane</keyword>
<protein>
    <recommendedName>
        <fullName evidence="4">Cytochrome C</fullName>
    </recommendedName>
</protein>
<dbReference type="KEGG" id="lem:LEN_1977"/>
<name>A0AAU9APD2_LYSEN</name>
<dbReference type="GO" id="GO:0022900">
    <property type="term" value="P:electron transport chain"/>
    <property type="evidence" value="ECO:0007669"/>
    <property type="project" value="InterPro"/>
</dbReference>
<reference evidence="2 3" key="1">
    <citation type="journal article" date="2017" name="DNA Res.">
        <title>Complete genome sequence and expression profile of the commercial lytic enzyme producer Lysobacter enzymogenes M497-1.</title>
        <authorList>
            <person name="Takami H."/>
            <person name="Toyoda A."/>
            <person name="Uchiyama I."/>
            <person name="Itoh T."/>
            <person name="Takaki Y."/>
            <person name="Arai W."/>
            <person name="Nishi S."/>
            <person name="Kawai M."/>
            <person name="Shinya K."/>
            <person name="Ikeda H."/>
        </authorList>
    </citation>
    <scope>NUCLEOTIDE SEQUENCE [LARGE SCALE GENOMIC DNA]</scope>
    <source>
        <strain evidence="2 3">M497-1</strain>
    </source>
</reference>
<dbReference type="PROSITE" id="PS51009">
    <property type="entry name" value="CYTCII"/>
    <property type="match status" value="1"/>
</dbReference>
<dbReference type="Proteomes" id="UP000218824">
    <property type="component" value="Chromosome"/>
</dbReference>
<evidence type="ECO:0000256" key="1">
    <source>
        <dbReference type="SAM" id="Phobius"/>
    </source>
</evidence>
<dbReference type="InterPro" id="IPR010980">
    <property type="entry name" value="Cyt_c/b562"/>
</dbReference>
<evidence type="ECO:0008006" key="4">
    <source>
        <dbReference type="Google" id="ProtNLM"/>
    </source>
</evidence>
<evidence type="ECO:0000313" key="2">
    <source>
        <dbReference type="EMBL" id="BAV97464.1"/>
    </source>
</evidence>
<dbReference type="InterPro" id="IPR002321">
    <property type="entry name" value="Cyt_c_II"/>
</dbReference>